<protein>
    <submittedName>
        <fullName evidence="1">Uncharacterized protein</fullName>
    </submittedName>
</protein>
<dbReference type="OrthoDB" id="7704816at2"/>
<dbReference type="AlphaFoldDB" id="A0A238KMC4"/>
<name>A0A238KMC4_9RHOB</name>
<reference evidence="2" key="1">
    <citation type="submission" date="2017-05" db="EMBL/GenBank/DDBJ databases">
        <authorList>
            <person name="Rodrigo-Torres L."/>
            <person name="Arahal R. D."/>
            <person name="Lucena T."/>
        </authorList>
    </citation>
    <scope>NUCLEOTIDE SEQUENCE [LARGE SCALE GENOMIC DNA]</scope>
    <source>
        <strain evidence="2">CECT 8715</strain>
    </source>
</reference>
<accession>A0A238KMC4</accession>
<evidence type="ECO:0000313" key="1">
    <source>
        <dbReference type="EMBL" id="SMX43925.1"/>
    </source>
</evidence>
<keyword evidence="2" id="KW-1185">Reference proteome</keyword>
<dbReference type="RefSeq" id="WP_141138504.1">
    <property type="nucleotide sequence ID" value="NZ_FXYG01000003.1"/>
</dbReference>
<proteinExistence type="predicted"/>
<dbReference type="EMBL" id="FXYG01000003">
    <property type="protein sequence ID" value="SMX43925.1"/>
    <property type="molecule type" value="Genomic_DNA"/>
</dbReference>
<sequence length="326" mass="37007">MPPTSKIAELENWLVMKPGDLKSIRQLVTRLEHAPKAPGSAGRFSAAQEDIVTSLGADWRADLFEPEHMVEQYRAWLAALRNRGVSLAVPIGQVFSGRVLKVRGQNAYCGVFLDFFKETGAIPALCNDCYKVQILPHDLRAMFQTYALLLKLDLPNDNARKCMIELRDGIKFPYKAYIYCDTVDDVRACLQAFRDLQAKHGIEGISSKISHGCSEYGQKYPAFKFPETDDAPEFVPDPQWPAIEKAYFRSIKLPAQARDSNTREHVSLRDVFAFCTWVKYAELIGDPTSKAYAALRGPDLPQQFTKRVRSQAKIRRREMQELQNTE</sequence>
<organism evidence="1 2">
    <name type="scientific">Ruegeria arenilitoris</name>
    <dbReference type="NCBI Taxonomy" id="1173585"/>
    <lineage>
        <taxon>Bacteria</taxon>
        <taxon>Pseudomonadati</taxon>
        <taxon>Pseudomonadota</taxon>
        <taxon>Alphaproteobacteria</taxon>
        <taxon>Rhodobacterales</taxon>
        <taxon>Roseobacteraceae</taxon>
        <taxon>Ruegeria</taxon>
    </lineage>
</organism>
<evidence type="ECO:0000313" key="2">
    <source>
        <dbReference type="Proteomes" id="UP000202485"/>
    </source>
</evidence>
<dbReference type="Proteomes" id="UP000202485">
    <property type="component" value="Unassembled WGS sequence"/>
</dbReference>
<gene>
    <name evidence="1" type="ORF">RUA8715_02306</name>
</gene>